<dbReference type="Pfam" id="PF12740">
    <property type="entry name" value="PETase"/>
    <property type="match status" value="1"/>
</dbReference>
<dbReference type="Proteomes" id="UP000238823">
    <property type="component" value="Unassembled WGS sequence"/>
</dbReference>
<dbReference type="EMBL" id="PVNL01000020">
    <property type="protein sequence ID" value="PRQ09487.1"/>
    <property type="molecule type" value="Genomic_DNA"/>
</dbReference>
<accession>A0A2S9YWM3</accession>
<feature type="compositionally biased region" description="Acidic residues" evidence="1">
    <location>
        <begin position="39"/>
        <end position="59"/>
    </location>
</feature>
<evidence type="ECO:0000256" key="1">
    <source>
        <dbReference type="SAM" id="MobiDB-lite"/>
    </source>
</evidence>
<evidence type="ECO:0000313" key="3">
    <source>
        <dbReference type="EMBL" id="PRQ09487.1"/>
    </source>
</evidence>
<protein>
    <submittedName>
        <fullName evidence="3">Alpha/beta hydrolase family protein</fullName>
    </submittedName>
</protein>
<dbReference type="PANTHER" id="PTHR33428">
    <property type="entry name" value="CHLOROPHYLLASE-2, CHLOROPLASTIC"/>
    <property type="match status" value="1"/>
</dbReference>
<gene>
    <name evidence="3" type="ORF">ENSA7_08120</name>
</gene>
<dbReference type="SUPFAM" id="SSF53474">
    <property type="entry name" value="alpha/beta-Hydrolases"/>
    <property type="match status" value="1"/>
</dbReference>
<evidence type="ECO:0000259" key="2">
    <source>
        <dbReference type="Pfam" id="PF12740"/>
    </source>
</evidence>
<dbReference type="Gene3D" id="3.40.50.1820">
    <property type="entry name" value="alpha/beta hydrolase"/>
    <property type="match status" value="1"/>
</dbReference>
<dbReference type="OrthoDB" id="192696at2"/>
<evidence type="ECO:0000313" key="4">
    <source>
        <dbReference type="Proteomes" id="UP000238823"/>
    </source>
</evidence>
<reference evidence="3 4" key="1">
    <citation type="submission" date="2018-03" db="EMBL/GenBank/DDBJ databases">
        <title>Draft Genome Sequences of the Obligatory Marine Myxobacteria Enhygromyxa salina SWB007.</title>
        <authorList>
            <person name="Poehlein A."/>
            <person name="Moghaddam J.A."/>
            <person name="Harms H."/>
            <person name="Alanjari M."/>
            <person name="Koenig G.M."/>
            <person name="Daniel R."/>
            <person name="Schaeberle T.F."/>
        </authorList>
    </citation>
    <scope>NUCLEOTIDE SEQUENCE [LARGE SCALE GENOMIC DNA]</scope>
    <source>
        <strain evidence="3 4">SWB007</strain>
    </source>
</reference>
<comment type="caution">
    <text evidence="3">The sequence shown here is derived from an EMBL/GenBank/DDBJ whole genome shotgun (WGS) entry which is preliminary data.</text>
</comment>
<dbReference type="RefSeq" id="WP_146157303.1">
    <property type="nucleotide sequence ID" value="NZ_PVNL01000020.1"/>
</dbReference>
<name>A0A2S9YWM3_9BACT</name>
<dbReference type="GO" id="GO:0016787">
    <property type="term" value="F:hydrolase activity"/>
    <property type="evidence" value="ECO:0007669"/>
    <property type="project" value="UniProtKB-KW"/>
</dbReference>
<sequence>MARLPHLVVVLPLLAPLGGCTDSPADGDSDATATSETSGDGDGDPGDGDGDPGDGDGDPAPEQVEGCDGASFYEVPEDPAARGPWAVGAKTVVIDGLTTEIWYPAKWGSEAGVDPVTYDIRYALPESEQGKIPDEKSPLQLCDCYPELPIDADNGPFPVIVFVHGTASWRSQSLTQTTHWASRGFVVVSSDHPGLWLRDTLAVVCQQPGAPQDLSGDTDAVLDALANPSGELAFLSGLVDLSRVGISGHSAGGNAAANQADKPGIRVSIPMASGQAVQGSPELESSLLLGGLADGVVSYSNTQSGYEGSPAPKRLVGIENAGHLVFSDICELTNADGQDILEVAVEAGVCGAELAGFLFDCDPSFIEASISVPIVNHATTAVLEQVLKCGETPDPFAGFADRPGVAEYQQQL</sequence>
<dbReference type="PANTHER" id="PTHR33428:SF14">
    <property type="entry name" value="CARBOXYLESTERASE TYPE B DOMAIN-CONTAINING PROTEIN"/>
    <property type="match status" value="1"/>
</dbReference>
<keyword evidence="3" id="KW-0378">Hydrolase</keyword>
<dbReference type="InterPro" id="IPR041127">
    <property type="entry name" value="PET_hydrolase/cutinase-like"/>
</dbReference>
<feature type="region of interest" description="Disordered" evidence="1">
    <location>
        <begin position="18"/>
        <end position="63"/>
    </location>
</feature>
<feature type="domain" description="PET hydrolase/cutinase-like" evidence="2">
    <location>
        <begin position="149"/>
        <end position="326"/>
    </location>
</feature>
<dbReference type="InterPro" id="IPR029058">
    <property type="entry name" value="AB_hydrolase_fold"/>
</dbReference>
<proteinExistence type="predicted"/>
<organism evidence="3 4">
    <name type="scientific">Enhygromyxa salina</name>
    <dbReference type="NCBI Taxonomy" id="215803"/>
    <lineage>
        <taxon>Bacteria</taxon>
        <taxon>Pseudomonadati</taxon>
        <taxon>Myxococcota</taxon>
        <taxon>Polyangia</taxon>
        <taxon>Nannocystales</taxon>
        <taxon>Nannocystaceae</taxon>
        <taxon>Enhygromyxa</taxon>
    </lineage>
</organism>
<dbReference type="AlphaFoldDB" id="A0A2S9YWM3"/>